<evidence type="ECO:0000256" key="12">
    <source>
        <dbReference type="RuleBase" id="RU000382"/>
    </source>
</evidence>
<feature type="chain" id="PRO_5045767310" description="Aromatic-L-amino-acid decarboxylase" evidence="13">
    <location>
        <begin position="19"/>
        <end position="57"/>
    </location>
</feature>
<dbReference type="Proteomes" id="UP001444071">
    <property type="component" value="Unassembled WGS sequence"/>
</dbReference>
<organism evidence="14 15">
    <name type="scientific">Xenotaenia resolanae</name>
    <dbReference type="NCBI Taxonomy" id="208358"/>
    <lineage>
        <taxon>Eukaryota</taxon>
        <taxon>Metazoa</taxon>
        <taxon>Chordata</taxon>
        <taxon>Craniata</taxon>
        <taxon>Vertebrata</taxon>
        <taxon>Euteleostomi</taxon>
        <taxon>Actinopterygii</taxon>
        <taxon>Neopterygii</taxon>
        <taxon>Teleostei</taxon>
        <taxon>Neoteleostei</taxon>
        <taxon>Acanthomorphata</taxon>
        <taxon>Ovalentaria</taxon>
        <taxon>Atherinomorphae</taxon>
        <taxon>Cyprinodontiformes</taxon>
        <taxon>Goodeidae</taxon>
        <taxon>Xenotaenia</taxon>
    </lineage>
</organism>
<dbReference type="InterPro" id="IPR015421">
    <property type="entry name" value="PyrdxlP-dep_Trfase_major"/>
</dbReference>
<evidence type="ECO:0000313" key="15">
    <source>
        <dbReference type="Proteomes" id="UP001444071"/>
    </source>
</evidence>
<comment type="function">
    <text evidence="7">Catalyzes the decarboxylation of L-3,4-dihydroxyphenylalanine (DOPA) to dopamine and L-5-hydroxytryptophan to serotonin.</text>
</comment>
<evidence type="ECO:0000256" key="1">
    <source>
        <dbReference type="ARBA" id="ARBA00001933"/>
    </source>
</evidence>
<keyword evidence="5 12" id="KW-0663">Pyridoxal phosphate</keyword>
<dbReference type="Gene3D" id="3.40.640.10">
    <property type="entry name" value="Type I PLP-dependent aspartate aminotransferase-like (Major domain)"/>
    <property type="match status" value="1"/>
</dbReference>
<gene>
    <name evidence="14" type="ORF">XENORESO_014903</name>
</gene>
<dbReference type="PANTHER" id="PTHR11999:SF167">
    <property type="entry name" value="AROMATIC-L-AMINO-ACID DECARBOXYLASE"/>
    <property type="match status" value="1"/>
</dbReference>
<dbReference type="SUPFAM" id="SSF53383">
    <property type="entry name" value="PLP-dependent transferases"/>
    <property type="match status" value="1"/>
</dbReference>
<dbReference type="EC" id="4.1.1.28" evidence="9"/>
<evidence type="ECO:0000256" key="9">
    <source>
        <dbReference type="ARBA" id="ARBA00038886"/>
    </source>
</evidence>
<keyword evidence="3" id="KW-0127">Catecholamine biosynthesis</keyword>
<dbReference type="PANTHER" id="PTHR11999">
    <property type="entry name" value="GROUP II PYRIDOXAL-5-PHOSPHATE DECARBOXYLASE"/>
    <property type="match status" value="1"/>
</dbReference>
<comment type="subunit">
    <text evidence="2">Homodimer.</text>
</comment>
<evidence type="ECO:0000256" key="4">
    <source>
        <dbReference type="ARBA" id="ARBA00022793"/>
    </source>
</evidence>
<evidence type="ECO:0000256" key="7">
    <source>
        <dbReference type="ARBA" id="ARBA00037256"/>
    </source>
</evidence>
<dbReference type="InterPro" id="IPR015424">
    <property type="entry name" value="PyrdxlP-dep_Trfase"/>
</dbReference>
<dbReference type="Pfam" id="PF00282">
    <property type="entry name" value="Pyridoxal_deC"/>
    <property type="match status" value="1"/>
</dbReference>
<evidence type="ECO:0000256" key="5">
    <source>
        <dbReference type="ARBA" id="ARBA00022898"/>
    </source>
</evidence>
<keyword evidence="4" id="KW-0210">Decarboxylase</keyword>
<keyword evidence="6 12" id="KW-0456">Lyase</keyword>
<dbReference type="PRINTS" id="PR00800">
    <property type="entry name" value="YHDCRBOXLASE"/>
</dbReference>
<dbReference type="InterPro" id="IPR010977">
    <property type="entry name" value="Aromatic_deC"/>
</dbReference>
<evidence type="ECO:0000256" key="13">
    <source>
        <dbReference type="SAM" id="SignalP"/>
    </source>
</evidence>
<evidence type="ECO:0000256" key="11">
    <source>
        <dbReference type="ARBA" id="ARBA00041275"/>
    </source>
</evidence>
<name>A0ABV0WER3_9TELE</name>
<evidence type="ECO:0000256" key="10">
    <source>
        <dbReference type="ARBA" id="ARBA00040968"/>
    </source>
</evidence>
<evidence type="ECO:0000256" key="6">
    <source>
        <dbReference type="ARBA" id="ARBA00023239"/>
    </source>
</evidence>
<protein>
    <recommendedName>
        <fullName evidence="10">Aromatic-L-amino-acid decarboxylase</fullName>
        <ecNumber evidence="9">4.1.1.28</ecNumber>
    </recommendedName>
    <alternativeName>
        <fullName evidence="11">DOPA decarboxylase</fullName>
    </alternativeName>
</protein>
<comment type="pathway">
    <text evidence="8">Catecholamine biosynthesis; dopamine biosynthesis; dopamine from L-tyrosine: step 2/2.</text>
</comment>
<comment type="caution">
    <text evidence="14">The sequence shown here is derived from an EMBL/GenBank/DDBJ whole genome shotgun (WGS) entry which is preliminary data.</text>
</comment>
<evidence type="ECO:0000256" key="2">
    <source>
        <dbReference type="ARBA" id="ARBA00011738"/>
    </source>
</evidence>
<evidence type="ECO:0000256" key="8">
    <source>
        <dbReference type="ARBA" id="ARBA00037889"/>
    </source>
</evidence>
<keyword evidence="15" id="KW-1185">Reference proteome</keyword>
<dbReference type="EMBL" id="JAHRIM010044784">
    <property type="protein sequence ID" value="MEQ2268082.1"/>
    <property type="molecule type" value="Genomic_DNA"/>
</dbReference>
<proteinExistence type="inferred from homology"/>
<feature type="non-terminal residue" evidence="14">
    <location>
        <position position="57"/>
    </location>
</feature>
<feature type="signal peptide" evidence="13">
    <location>
        <begin position="1"/>
        <end position="18"/>
    </location>
</feature>
<comment type="similarity">
    <text evidence="12">Belongs to the group II decarboxylase family.</text>
</comment>
<reference evidence="14 15" key="1">
    <citation type="submission" date="2021-06" db="EMBL/GenBank/DDBJ databases">
        <authorList>
            <person name="Palmer J.M."/>
        </authorList>
    </citation>
    <scope>NUCLEOTIDE SEQUENCE [LARGE SCALE GENOMIC DNA]</scope>
    <source>
        <strain evidence="14 15">XR_2019</strain>
        <tissue evidence="14">Muscle</tissue>
    </source>
</reference>
<evidence type="ECO:0000256" key="3">
    <source>
        <dbReference type="ARBA" id="ARBA00022584"/>
    </source>
</evidence>
<keyword evidence="13" id="KW-0732">Signal</keyword>
<comment type="cofactor">
    <cofactor evidence="1 12">
        <name>pyridoxal 5'-phosphate</name>
        <dbReference type="ChEBI" id="CHEBI:597326"/>
    </cofactor>
</comment>
<dbReference type="InterPro" id="IPR002129">
    <property type="entry name" value="PyrdxlP-dep_de-COase"/>
</dbReference>
<sequence>MLADMLCGAIGCIGFSWAASPACTELETVMLDWLGKMLHLPESFIAGTHGHGGGVIQ</sequence>
<accession>A0ABV0WER3</accession>
<evidence type="ECO:0000313" key="14">
    <source>
        <dbReference type="EMBL" id="MEQ2268082.1"/>
    </source>
</evidence>